<dbReference type="PROSITE" id="PS50077">
    <property type="entry name" value="HEAT_REPEAT"/>
    <property type="match status" value="1"/>
</dbReference>
<dbReference type="Pfam" id="PF13646">
    <property type="entry name" value="HEAT_2"/>
    <property type="match status" value="1"/>
</dbReference>
<keyword evidence="2" id="KW-1185">Reference proteome</keyword>
<evidence type="ECO:0000313" key="1">
    <source>
        <dbReference type="EMBL" id="TKD05208.1"/>
    </source>
</evidence>
<dbReference type="Proteomes" id="UP000309215">
    <property type="component" value="Unassembled WGS sequence"/>
</dbReference>
<sequence>MFRAPALPRTLDAALRDVGSSKAAVREEAVRDLVRHAEDARSQVVRALERALSDEAAPVRSAAALGLADVGANEALPALLVAIEDDDVHVRQMALTALGEIGDCRAAQRLARALEDARAEVRFQAVIAYARVCTDRASIVEALAARTRDADPLVCHIALRMAEEIGGEEGAHVVDPILAARARALVEHDAPTVRVAAAVVLGRAGDPAGAKVLASVVNGAIKTEDAEDEAAAIELAGALGLEEARAGLERRAFGGAFGLGRDRFSWHARVALACMGHARATREIVSELGSWDRNKRTLAVAAVGRARIRSARTILAAMEGDPSRADPHAVSEALLALAEDEPA</sequence>
<dbReference type="InterPro" id="IPR016024">
    <property type="entry name" value="ARM-type_fold"/>
</dbReference>
<proteinExistence type="predicted"/>
<dbReference type="InterPro" id="IPR004155">
    <property type="entry name" value="PBS_lyase_HEAT"/>
</dbReference>
<name>A0A4U1J9V6_9BACT</name>
<dbReference type="RefSeq" id="WP_136931015.1">
    <property type="nucleotide sequence ID" value="NZ_SSMQ01000022.1"/>
</dbReference>
<dbReference type="Gene3D" id="1.25.10.10">
    <property type="entry name" value="Leucine-rich Repeat Variant"/>
    <property type="match status" value="2"/>
</dbReference>
<dbReference type="InterPro" id="IPR011989">
    <property type="entry name" value="ARM-like"/>
</dbReference>
<accession>A0A4U1J9V6</accession>
<reference evidence="1 2" key="1">
    <citation type="submission" date="2019-04" db="EMBL/GenBank/DDBJ databases">
        <authorList>
            <person name="Li Y."/>
            <person name="Wang J."/>
        </authorList>
    </citation>
    <scope>NUCLEOTIDE SEQUENCE [LARGE SCALE GENOMIC DNA]</scope>
    <source>
        <strain evidence="1 2">DSM 14668</strain>
    </source>
</reference>
<evidence type="ECO:0000313" key="2">
    <source>
        <dbReference type="Proteomes" id="UP000309215"/>
    </source>
</evidence>
<dbReference type="OrthoDB" id="5500243at2"/>
<comment type="caution">
    <text evidence="1">The sequence shown here is derived from an EMBL/GenBank/DDBJ whole genome shotgun (WGS) entry which is preliminary data.</text>
</comment>
<dbReference type="SMART" id="SM00567">
    <property type="entry name" value="EZ_HEAT"/>
    <property type="match status" value="4"/>
</dbReference>
<protein>
    <submittedName>
        <fullName evidence="1">HEAT repeat domain-containing protein</fullName>
    </submittedName>
</protein>
<dbReference type="SUPFAM" id="SSF48371">
    <property type="entry name" value="ARM repeat"/>
    <property type="match status" value="1"/>
</dbReference>
<gene>
    <name evidence="1" type="ORF">E8A74_21990</name>
</gene>
<dbReference type="AlphaFoldDB" id="A0A4U1J9V6"/>
<dbReference type="EMBL" id="SSMQ01000022">
    <property type="protein sequence ID" value="TKD05208.1"/>
    <property type="molecule type" value="Genomic_DNA"/>
</dbReference>
<organism evidence="1 2">
    <name type="scientific">Polyangium fumosum</name>
    <dbReference type="NCBI Taxonomy" id="889272"/>
    <lineage>
        <taxon>Bacteria</taxon>
        <taxon>Pseudomonadati</taxon>
        <taxon>Myxococcota</taxon>
        <taxon>Polyangia</taxon>
        <taxon>Polyangiales</taxon>
        <taxon>Polyangiaceae</taxon>
        <taxon>Polyangium</taxon>
    </lineage>
</organism>
<dbReference type="InterPro" id="IPR021133">
    <property type="entry name" value="HEAT_type_2"/>
</dbReference>